<sequence>MNIKEKTKREKMEESTVEEKGKESENRRQKETSRFVKLFAYNMKSNLMLMLLCSPSQKPKPCGSYTGDELMRQQRKF</sequence>
<protein>
    <submittedName>
        <fullName evidence="2">Uncharacterized protein</fullName>
    </submittedName>
</protein>
<dbReference type="Proteomes" id="UP001162480">
    <property type="component" value="Chromosome 12"/>
</dbReference>
<evidence type="ECO:0000313" key="3">
    <source>
        <dbReference type="Proteomes" id="UP001162480"/>
    </source>
</evidence>
<reference evidence="2" key="1">
    <citation type="submission" date="2023-08" db="EMBL/GenBank/DDBJ databases">
        <authorList>
            <person name="Alioto T."/>
            <person name="Alioto T."/>
            <person name="Gomez Garrido J."/>
        </authorList>
    </citation>
    <scope>NUCLEOTIDE SEQUENCE</scope>
</reference>
<feature type="region of interest" description="Disordered" evidence="1">
    <location>
        <begin position="57"/>
        <end position="77"/>
    </location>
</feature>
<name>A0AA36F9R0_OCTVU</name>
<proteinExistence type="predicted"/>
<evidence type="ECO:0000313" key="2">
    <source>
        <dbReference type="EMBL" id="CAI9731091.1"/>
    </source>
</evidence>
<dbReference type="EMBL" id="OX597825">
    <property type="protein sequence ID" value="CAI9731091.1"/>
    <property type="molecule type" value="Genomic_DNA"/>
</dbReference>
<evidence type="ECO:0000256" key="1">
    <source>
        <dbReference type="SAM" id="MobiDB-lite"/>
    </source>
</evidence>
<organism evidence="2 3">
    <name type="scientific">Octopus vulgaris</name>
    <name type="common">Common octopus</name>
    <dbReference type="NCBI Taxonomy" id="6645"/>
    <lineage>
        <taxon>Eukaryota</taxon>
        <taxon>Metazoa</taxon>
        <taxon>Spiralia</taxon>
        <taxon>Lophotrochozoa</taxon>
        <taxon>Mollusca</taxon>
        <taxon>Cephalopoda</taxon>
        <taxon>Coleoidea</taxon>
        <taxon>Octopodiformes</taxon>
        <taxon>Octopoda</taxon>
        <taxon>Incirrata</taxon>
        <taxon>Octopodidae</taxon>
        <taxon>Octopus</taxon>
    </lineage>
</organism>
<feature type="region of interest" description="Disordered" evidence="1">
    <location>
        <begin position="1"/>
        <end position="32"/>
    </location>
</feature>
<dbReference type="AlphaFoldDB" id="A0AA36F9R0"/>
<gene>
    <name evidence="2" type="ORF">OCTVUL_1B024864</name>
</gene>
<keyword evidence="3" id="KW-1185">Reference proteome</keyword>
<accession>A0AA36F9R0</accession>